<dbReference type="VEuPathDB" id="AmoebaDB:NAEGRDRAFT_50051"/>
<feature type="region of interest" description="Disordered" evidence="1">
    <location>
        <begin position="611"/>
        <end position="732"/>
    </location>
</feature>
<protein>
    <submittedName>
        <fullName evidence="2">Predicted protein</fullName>
    </submittedName>
</protein>
<sequence>MAFTLTRHNISYSFKTNLCIAELLYDKYEETGGLGYFEMARKIFNKFGTLLLTSDRMLEKIDRTTSCRALWLRGLVERSSKSAITNQWFEQSKQMIDKDIILPNCALGNIDISELETLDKVQVIAILDFFITYFTKNVSDMLDYPDIQSTIAKIDQYTQRVIFPDEDIKQTKPIHTLAYKILNLLNSLGLGKRSISVYTKEICRFLKIFYHLAPFTNEKERKEFLTHVRKKVLYEFDPLRRIKLHRLYGKSATDKSLTSEKNSILAEISTVIYMTFDMKINLTDSGPDTKFKDCEKPSKVLVDEDANAILFRILKPTFDSKLEGKSSMRQIILPFIKRISNAFDTIPTPCKDIKPSIEKLIDGDLVFEEVVTLPALNLEYIYEEIPLYIAKYLLKELESNPKPEEYFGDDEYRFSSCVYKLEKSLCCKPDNYNSWINLANSYYSVLEFLLDLVDITTNRTDVLFRQGIDRQHLRLDNDADFEKDLDIFTRRCLNCFTIALKLCTVPEEQDILSNAINVLFTLIEEKPSENHLKYAIPLYFAISKVRKNKSSLNNNQNLIEHKIRIREYLSKHPSTSSCVVTEKGTKKNLNALYQKEYFVDLVKFKNIEREEPKEKKKDKEKKDKKDKKDKKEKKSEKKDKKDKENKEKKDKKEKKKDKSEKKEKTESKDKKTDKKEKKEKKEKTEVKKKKETKSTEPLLSAPTETKRRKKQPPTPSKPIQSSSSENTIPPSTLAQIIENPILQSVATDLLPLVGNPALNLTPEKKSPSKKISSSPSKQANNTKSPKKEFIFHNYTPAQPPTIIAPPTQSKTSLQQLVTSMAPTEFTPPRTPQKPTATTEPEVILIDDE</sequence>
<feature type="region of interest" description="Disordered" evidence="1">
    <location>
        <begin position="822"/>
        <end position="848"/>
    </location>
</feature>
<feature type="compositionally biased region" description="Basic and acidic residues" evidence="1">
    <location>
        <begin position="611"/>
        <end position="623"/>
    </location>
</feature>
<dbReference type="RefSeq" id="XP_002675685.1">
    <property type="nucleotide sequence ID" value="XM_002675639.1"/>
</dbReference>
<dbReference type="GeneID" id="8852088"/>
<keyword evidence="3" id="KW-1185">Reference proteome</keyword>
<evidence type="ECO:0000313" key="3">
    <source>
        <dbReference type="Proteomes" id="UP000006671"/>
    </source>
</evidence>
<feature type="compositionally biased region" description="Basic and acidic residues" evidence="1">
    <location>
        <begin position="632"/>
        <end position="685"/>
    </location>
</feature>
<dbReference type="Proteomes" id="UP000006671">
    <property type="component" value="Unassembled WGS sequence"/>
</dbReference>
<organism evidence="3">
    <name type="scientific">Naegleria gruberi</name>
    <name type="common">Amoeba</name>
    <dbReference type="NCBI Taxonomy" id="5762"/>
    <lineage>
        <taxon>Eukaryota</taxon>
        <taxon>Discoba</taxon>
        <taxon>Heterolobosea</taxon>
        <taxon>Tetramitia</taxon>
        <taxon>Eutetramitia</taxon>
        <taxon>Vahlkampfiidae</taxon>
        <taxon>Naegleria</taxon>
    </lineage>
</organism>
<dbReference type="KEGG" id="ngr:NAEGRDRAFT_50051"/>
<dbReference type="AlphaFoldDB" id="D2VJG6"/>
<dbReference type="EMBL" id="GG738876">
    <property type="protein sequence ID" value="EFC42941.1"/>
    <property type="molecule type" value="Genomic_DNA"/>
</dbReference>
<feature type="region of interest" description="Disordered" evidence="1">
    <location>
        <begin position="754"/>
        <end position="787"/>
    </location>
</feature>
<gene>
    <name evidence="2" type="ORF">NAEGRDRAFT_50051</name>
</gene>
<evidence type="ECO:0000313" key="2">
    <source>
        <dbReference type="EMBL" id="EFC42941.1"/>
    </source>
</evidence>
<evidence type="ECO:0000256" key="1">
    <source>
        <dbReference type="SAM" id="MobiDB-lite"/>
    </source>
</evidence>
<dbReference type="InParanoid" id="D2VJG6"/>
<proteinExistence type="predicted"/>
<feature type="compositionally biased region" description="Polar residues" evidence="1">
    <location>
        <begin position="717"/>
        <end position="732"/>
    </location>
</feature>
<reference evidence="2 3" key="1">
    <citation type="journal article" date="2010" name="Cell">
        <title>The genome of Naegleria gruberi illuminates early eukaryotic versatility.</title>
        <authorList>
            <person name="Fritz-Laylin L.K."/>
            <person name="Prochnik S.E."/>
            <person name="Ginger M.L."/>
            <person name="Dacks J.B."/>
            <person name="Carpenter M.L."/>
            <person name="Field M.C."/>
            <person name="Kuo A."/>
            <person name="Paredez A."/>
            <person name="Chapman J."/>
            <person name="Pham J."/>
            <person name="Shu S."/>
            <person name="Neupane R."/>
            <person name="Cipriano M."/>
            <person name="Mancuso J."/>
            <person name="Tu H."/>
            <person name="Salamov A."/>
            <person name="Lindquist E."/>
            <person name="Shapiro H."/>
            <person name="Lucas S."/>
            <person name="Grigoriev I.V."/>
            <person name="Cande W.Z."/>
            <person name="Fulton C."/>
            <person name="Rokhsar D.S."/>
            <person name="Dawson S.C."/>
        </authorList>
    </citation>
    <scope>NUCLEOTIDE SEQUENCE [LARGE SCALE GENOMIC DNA]</scope>
    <source>
        <strain evidence="2 3">NEG-M</strain>
    </source>
</reference>
<accession>D2VJG6</accession>
<name>D2VJG6_NAEGR</name>